<dbReference type="GO" id="GO:0003723">
    <property type="term" value="F:RNA binding"/>
    <property type="evidence" value="ECO:0007669"/>
    <property type="project" value="InterPro"/>
</dbReference>
<keyword evidence="11" id="KW-1185">Reference proteome</keyword>
<dbReference type="HAMAP" id="MF_00171">
    <property type="entry name" value="TruA"/>
    <property type="match status" value="1"/>
</dbReference>
<dbReference type="AlphaFoldDB" id="A0AAE4ANB9"/>
<dbReference type="CDD" id="cd02570">
    <property type="entry name" value="PseudoU_synth_EcTruA"/>
    <property type="match status" value="1"/>
</dbReference>
<dbReference type="SUPFAM" id="SSF55120">
    <property type="entry name" value="Pseudouridine synthase"/>
    <property type="match status" value="1"/>
</dbReference>
<evidence type="ECO:0000256" key="2">
    <source>
        <dbReference type="ARBA" id="ARBA00022694"/>
    </source>
</evidence>
<evidence type="ECO:0000313" key="11">
    <source>
        <dbReference type="Proteomes" id="UP001238163"/>
    </source>
</evidence>
<dbReference type="PIRSF" id="PIRSF001430">
    <property type="entry name" value="tRNA_psdUrid_synth"/>
    <property type="match status" value="1"/>
</dbReference>
<dbReference type="InterPro" id="IPR020097">
    <property type="entry name" value="PsdUridine_synth_TruA_a/b_dom"/>
</dbReference>
<evidence type="ECO:0000256" key="8">
    <source>
        <dbReference type="SAM" id="MobiDB-lite"/>
    </source>
</evidence>
<dbReference type="PANTHER" id="PTHR11142">
    <property type="entry name" value="PSEUDOURIDYLATE SYNTHASE"/>
    <property type="match status" value="1"/>
</dbReference>
<evidence type="ECO:0000256" key="1">
    <source>
        <dbReference type="ARBA" id="ARBA00009375"/>
    </source>
</evidence>
<keyword evidence="3 4" id="KW-0413">Isomerase</keyword>
<evidence type="ECO:0000256" key="5">
    <source>
        <dbReference type="PIRSR" id="PIRSR001430-1"/>
    </source>
</evidence>
<dbReference type="GO" id="GO:0160147">
    <property type="term" value="F:tRNA pseudouridine(38-40) synthase activity"/>
    <property type="evidence" value="ECO:0007669"/>
    <property type="project" value="UniProtKB-EC"/>
</dbReference>
<accession>A0AAE4ANB9</accession>
<feature type="active site" description="Nucleophile" evidence="4 5">
    <location>
        <position position="78"/>
    </location>
</feature>
<proteinExistence type="inferred from homology"/>
<evidence type="ECO:0000256" key="7">
    <source>
        <dbReference type="RuleBase" id="RU003792"/>
    </source>
</evidence>
<comment type="subunit">
    <text evidence="4">Homodimer.</text>
</comment>
<dbReference type="InterPro" id="IPR020094">
    <property type="entry name" value="TruA/RsuA/RluB/E/F_N"/>
</dbReference>
<dbReference type="InterPro" id="IPR001406">
    <property type="entry name" value="PsdUridine_synth_TruA"/>
</dbReference>
<evidence type="ECO:0000256" key="3">
    <source>
        <dbReference type="ARBA" id="ARBA00023235"/>
    </source>
</evidence>
<gene>
    <name evidence="4" type="primary">truA</name>
    <name evidence="10" type="ORF">J3R75_002276</name>
</gene>
<comment type="catalytic activity">
    <reaction evidence="4 7">
        <text>uridine(38/39/40) in tRNA = pseudouridine(38/39/40) in tRNA</text>
        <dbReference type="Rhea" id="RHEA:22376"/>
        <dbReference type="Rhea" id="RHEA-COMP:10085"/>
        <dbReference type="Rhea" id="RHEA-COMP:10087"/>
        <dbReference type="ChEBI" id="CHEBI:65314"/>
        <dbReference type="ChEBI" id="CHEBI:65315"/>
        <dbReference type="EC" id="5.4.99.12"/>
    </reaction>
</comment>
<protein>
    <recommendedName>
        <fullName evidence="4">tRNA pseudouridine synthase A</fullName>
        <ecNumber evidence="4">5.4.99.12</ecNumber>
    </recommendedName>
    <alternativeName>
        <fullName evidence="4">tRNA pseudouridine(38-40) synthase</fullName>
    </alternativeName>
    <alternativeName>
        <fullName evidence="4">tRNA pseudouridylate synthase I</fullName>
    </alternativeName>
    <alternativeName>
        <fullName evidence="4">tRNA-uridine isomerase I</fullName>
    </alternativeName>
</protein>
<dbReference type="PANTHER" id="PTHR11142:SF0">
    <property type="entry name" value="TRNA PSEUDOURIDINE SYNTHASE-LIKE 1"/>
    <property type="match status" value="1"/>
</dbReference>
<feature type="domain" description="Pseudouridine synthase I TruA alpha/beta" evidence="9">
    <location>
        <begin position="171"/>
        <end position="272"/>
    </location>
</feature>
<sequence>MANTCTDHHNDDAEPAPDATAPTPPEQTWHLTIAYDGSAYAGWQVQTKQKTVQGELRTRVRLLFRSPELKVYGGSRTDAGVHALDQQVSFTAPTPPDMTPDKLVYVLNRWLPDDIMVLRARICPGAFNPRYDNAGKAYTYCIAPGRRVNPLFARFVWRTPRPLAVPAMREAAALLTGEHDFSSFAANPGYELESSVRKLYRLDVSEQHGLIFINAVGESFMYKMVRGLAGYLVHIGAGHAPAADATRVLAARDRSQAADSAPPQGLFLAKVFWNDDEWRHYEPLIPPFTLI</sequence>
<keyword evidence="2 4" id="KW-0819">tRNA processing</keyword>
<dbReference type="EC" id="5.4.99.12" evidence="4"/>
<dbReference type="Pfam" id="PF01416">
    <property type="entry name" value="PseudoU_synth_1"/>
    <property type="match status" value="2"/>
</dbReference>
<comment type="function">
    <text evidence="4">Formation of pseudouridine at positions 38, 39 and 40 in the anticodon stem and loop of transfer RNAs.</text>
</comment>
<comment type="caution">
    <text evidence="10">The sequence shown here is derived from an EMBL/GenBank/DDBJ whole genome shotgun (WGS) entry which is preliminary data.</text>
</comment>
<comment type="similarity">
    <text evidence="1 4 7">Belongs to the tRNA pseudouridine synthase TruA family.</text>
</comment>
<name>A0AAE4ANB9_9BACT</name>
<feature type="compositionally biased region" description="Basic and acidic residues" evidence="8">
    <location>
        <begin position="1"/>
        <end position="12"/>
    </location>
</feature>
<dbReference type="InterPro" id="IPR020103">
    <property type="entry name" value="PsdUridine_synth_cat_dom_sf"/>
</dbReference>
<reference evidence="10" key="1">
    <citation type="submission" date="2023-07" db="EMBL/GenBank/DDBJ databases">
        <title>Genomic Encyclopedia of Type Strains, Phase IV (KMG-IV): sequencing the most valuable type-strain genomes for metagenomic binning, comparative biology and taxonomic classification.</title>
        <authorList>
            <person name="Goeker M."/>
        </authorList>
    </citation>
    <scope>NUCLEOTIDE SEQUENCE</scope>
    <source>
        <strain evidence="10">DSM 24202</strain>
    </source>
</reference>
<feature type="binding site" evidence="4 6">
    <location>
        <position position="138"/>
    </location>
    <ligand>
        <name>substrate</name>
    </ligand>
</feature>
<dbReference type="Gene3D" id="3.30.70.580">
    <property type="entry name" value="Pseudouridine synthase I, catalytic domain, N-terminal subdomain"/>
    <property type="match status" value="1"/>
</dbReference>
<comment type="caution">
    <text evidence="4">Lacks conserved residue(s) required for the propagation of feature annotation.</text>
</comment>
<evidence type="ECO:0000256" key="4">
    <source>
        <dbReference type="HAMAP-Rule" id="MF_00171"/>
    </source>
</evidence>
<dbReference type="InterPro" id="IPR020095">
    <property type="entry name" value="PsdUridine_synth_TruA_C"/>
</dbReference>
<evidence type="ECO:0000313" key="10">
    <source>
        <dbReference type="EMBL" id="MDQ0290169.1"/>
    </source>
</evidence>
<dbReference type="RefSeq" id="WP_307261584.1">
    <property type="nucleotide sequence ID" value="NZ_JAUSVL010000001.1"/>
</dbReference>
<evidence type="ECO:0000256" key="6">
    <source>
        <dbReference type="PIRSR" id="PIRSR001430-2"/>
    </source>
</evidence>
<feature type="domain" description="Pseudouridine synthase I TruA alpha/beta" evidence="9">
    <location>
        <begin position="33"/>
        <end position="132"/>
    </location>
</feature>
<organism evidence="10 11">
    <name type="scientific">Oligosphaera ethanolica</name>
    <dbReference type="NCBI Taxonomy" id="760260"/>
    <lineage>
        <taxon>Bacteria</taxon>
        <taxon>Pseudomonadati</taxon>
        <taxon>Lentisphaerota</taxon>
        <taxon>Oligosphaeria</taxon>
        <taxon>Oligosphaerales</taxon>
        <taxon>Oligosphaeraceae</taxon>
        <taxon>Oligosphaera</taxon>
    </lineage>
</organism>
<feature type="region of interest" description="Disordered" evidence="8">
    <location>
        <begin position="1"/>
        <end position="26"/>
    </location>
</feature>
<evidence type="ECO:0000259" key="9">
    <source>
        <dbReference type="Pfam" id="PF01416"/>
    </source>
</evidence>
<dbReference type="Gene3D" id="3.30.70.660">
    <property type="entry name" value="Pseudouridine synthase I, catalytic domain, C-terminal subdomain"/>
    <property type="match status" value="1"/>
</dbReference>
<dbReference type="EMBL" id="JAUSVL010000001">
    <property type="protein sequence ID" value="MDQ0290169.1"/>
    <property type="molecule type" value="Genomic_DNA"/>
</dbReference>
<dbReference type="GO" id="GO:0031119">
    <property type="term" value="P:tRNA pseudouridine synthesis"/>
    <property type="evidence" value="ECO:0007669"/>
    <property type="project" value="UniProtKB-UniRule"/>
</dbReference>
<dbReference type="NCBIfam" id="TIGR00071">
    <property type="entry name" value="hisT_truA"/>
    <property type="match status" value="1"/>
</dbReference>
<dbReference type="Proteomes" id="UP001238163">
    <property type="component" value="Unassembled WGS sequence"/>
</dbReference>